<dbReference type="GO" id="GO:0004896">
    <property type="term" value="F:cytokine receptor activity"/>
    <property type="evidence" value="ECO:0007669"/>
    <property type="project" value="TreeGrafter"/>
</dbReference>
<dbReference type="PANTHER" id="PTHR23037">
    <property type="entry name" value="CYTOKINE RECEPTOR"/>
    <property type="match status" value="1"/>
</dbReference>
<feature type="transmembrane region" description="Helical" evidence="2">
    <location>
        <begin position="105"/>
        <end position="125"/>
    </location>
</feature>
<sequence length="229" mass="26906">NTLHGITVTWRTPDKNITPECYEAEVQFKSQCVKDWKEGQRIEVKHKHEVYNLNLPTVSMKMNYDFRIRMKKECQQKDWSNWTKVQSWGNNAGACMSNVEASAYIWVYILIIVLPLTAFLLVCLLTQQGIRRLILPEIPDPKHFKNKITDTEQSQWWENLTQWNEECSTIDIEIMDKNEREEQHQTLVIQPMDTSPEQHDSMYCIYSSQTSGENTELQNSQSVLGYIIL</sequence>
<accession>A0A671NV34</accession>
<dbReference type="Ensembl" id="ENSSANT00000051855.1">
    <property type="protein sequence ID" value="ENSSANP00000048780.1"/>
    <property type="gene ID" value="ENSSANG00000024501.1"/>
</dbReference>
<name>A0A671NV34_9TELE</name>
<evidence type="ECO:0000313" key="4">
    <source>
        <dbReference type="Proteomes" id="UP000472260"/>
    </source>
</evidence>
<dbReference type="AlphaFoldDB" id="A0A671NV34"/>
<dbReference type="GO" id="GO:0009897">
    <property type="term" value="C:external side of plasma membrane"/>
    <property type="evidence" value="ECO:0007669"/>
    <property type="project" value="TreeGrafter"/>
</dbReference>
<dbReference type="InterPro" id="IPR013783">
    <property type="entry name" value="Ig-like_fold"/>
</dbReference>
<keyword evidence="2" id="KW-1133">Transmembrane helix</keyword>
<organism evidence="3 4">
    <name type="scientific">Sinocyclocheilus anshuiensis</name>
    <dbReference type="NCBI Taxonomy" id="1608454"/>
    <lineage>
        <taxon>Eukaryota</taxon>
        <taxon>Metazoa</taxon>
        <taxon>Chordata</taxon>
        <taxon>Craniata</taxon>
        <taxon>Vertebrata</taxon>
        <taxon>Euteleostomi</taxon>
        <taxon>Actinopterygii</taxon>
        <taxon>Neopterygii</taxon>
        <taxon>Teleostei</taxon>
        <taxon>Ostariophysi</taxon>
        <taxon>Cypriniformes</taxon>
        <taxon>Cyprinidae</taxon>
        <taxon>Cyprininae</taxon>
        <taxon>Sinocyclocheilus</taxon>
    </lineage>
</organism>
<gene>
    <name evidence="3" type="primary">LOC107695450</name>
</gene>
<evidence type="ECO:0000256" key="2">
    <source>
        <dbReference type="SAM" id="Phobius"/>
    </source>
</evidence>
<evidence type="ECO:0000256" key="1">
    <source>
        <dbReference type="ARBA" id="ARBA00023157"/>
    </source>
</evidence>
<proteinExistence type="predicted"/>
<evidence type="ECO:0000313" key="3">
    <source>
        <dbReference type="Ensembl" id="ENSSANP00000048780.1"/>
    </source>
</evidence>
<reference evidence="3" key="1">
    <citation type="submission" date="2025-08" db="UniProtKB">
        <authorList>
            <consortium name="Ensembl"/>
        </authorList>
    </citation>
    <scope>IDENTIFICATION</scope>
</reference>
<dbReference type="Gene3D" id="2.60.40.10">
    <property type="entry name" value="Immunoglobulins"/>
    <property type="match status" value="1"/>
</dbReference>
<keyword evidence="1" id="KW-1015">Disulfide bond</keyword>
<reference evidence="3" key="2">
    <citation type="submission" date="2025-09" db="UniProtKB">
        <authorList>
            <consortium name="Ensembl"/>
        </authorList>
    </citation>
    <scope>IDENTIFICATION</scope>
</reference>
<keyword evidence="4" id="KW-1185">Reference proteome</keyword>
<dbReference type="PANTHER" id="PTHR23037:SF28">
    <property type="entry name" value="ERYTHROPOIETIN RECEPTOR"/>
    <property type="match status" value="1"/>
</dbReference>
<dbReference type="Proteomes" id="UP000472260">
    <property type="component" value="Unassembled WGS sequence"/>
</dbReference>
<keyword evidence="2" id="KW-0812">Transmembrane</keyword>
<keyword evidence="2" id="KW-0472">Membrane</keyword>
<protein>
    <submittedName>
        <fullName evidence="3">Uncharacterized LOC107695450</fullName>
    </submittedName>
</protein>